<protein>
    <recommendedName>
        <fullName evidence="5">Cilia-and flagella-associated protein 96</fullName>
    </recommendedName>
</protein>
<comment type="subcellular location">
    <subcellularLocation>
        <location evidence="1">Cytoplasm</location>
        <location evidence="1">Cytoskeleton</location>
        <location evidence="1">Microtubule organizing center</location>
        <location evidence="1">Centrosome</location>
    </subcellularLocation>
</comment>
<keyword evidence="2" id="KW-0963">Cytoplasm</keyword>
<dbReference type="RefSeq" id="XP_005090247.1">
    <property type="nucleotide sequence ID" value="XM_005090190.3"/>
</dbReference>
<gene>
    <name evidence="8" type="primary">LOC101858321</name>
</gene>
<evidence type="ECO:0000256" key="6">
    <source>
        <dbReference type="SAM" id="MobiDB-lite"/>
    </source>
</evidence>
<keyword evidence="3" id="KW-0206">Cytoskeleton</keyword>
<accession>A0ABM0JC39</accession>
<evidence type="ECO:0000256" key="4">
    <source>
        <dbReference type="ARBA" id="ARBA00035656"/>
    </source>
</evidence>
<dbReference type="Pfam" id="PF15239">
    <property type="entry name" value="CFAP96-like"/>
    <property type="match status" value="1"/>
</dbReference>
<dbReference type="GeneID" id="101858321"/>
<evidence type="ECO:0000256" key="2">
    <source>
        <dbReference type="ARBA" id="ARBA00022490"/>
    </source>
</evidence>
<evidence type="ECO:0000256" key="3">
    <source>
        <dbReference type="ARBA" id="ARBA00023212"/>
    </source>
</evidence>
<feature type="region of interest" description="Disordered" evidence="6">
    <location>
        <begin position="221"/>
        <end position="246"/>
    </location>
</feature>
<sequence length="314" mass="34343">MGDKGGKSDMDRVGLFQEMTYVTIGDKYKPAGQSTFNDAAGKGKQMLPGGSKDKSARQDGYFSEKFNRVMDGEAYSDPVKLRRRYRMAEAKKNLSKAFLPTNGQKAMNGLGTFFGTIGGNVKAFSPVSKGGGSGKNPLKNVMTNPGKRGTGYGYVAVTLGKYPNSENMADPYDNDKQIYRKEVAQHKAQLKAGAFHLNMHPSDYFDGNPYRTDKPLPPLRKSADVTKKDVGPPFRPSNPGKVMGGMKAGTFEPYPLKSKDPYGIKDKRPVNVVNKSGRIFMPSQGPKTTPCKSIVNQNVVRSVNITNYRSVTVL</sequence>
<name>A0ABM0JC39_APLCA</name>
<feature type="region of interest" description="Disordered" evidence="6">
    <location>
        <begin position="35"/>
        <end position="57"/>
    </location>
</feature>
<evidence type="ECO:0000256" key="1">
    <source>
        <dbReference type="ARBA" id="ARBA00004300"/>
    </source>
</evidence>
<dbReference type="PANTHER" id="PTHR31144:SF1">
    <property type="entry name" value="UPF0602 PROTEIN C4ORF47"/>
    <property type="match status" value="1"/>
</dbReference>
<evidence type="ECO:0000256" key="5">
    <source>
        <dbReference type="ARBA" id="ARBA00035693"/>
    </source>
</evidence>
<dbReference type="InterPro" id="IPR029358">
    <property type="entry name" value="CFAP96"/>
</dbReference>
<keyword evidence="7" id="KW-1185">Reference proteome</keyword>
<dbReference type="Proteomes" id="UP000694888">
    <property type="component" value="Unplaced"/>
</dbReference>
<reference evidence="8" key="1">
    <citation type="submission" date="2025-08" db="UniProtKB">
        <authorList>
            <consortium name="RefSeq"/>
        </authorList>
    </citation>
    <scope>IDENTIFICATION</scope>
</reference>
<evidence type="ECO:0000313" key="7">
    <source>
        <dbReference type="Proteomes" id="UP000694888"/>
    </source>
</evidence>
<feature type="compositionally biased region" description="Basic and acidic residues" evidence="6">
    <location>
        <begin position="221"/>
        <end position="230"/>
    </location>
</feature>
<dbReference type="PANTHER" id="PTHR31144">
    <property type="entry name" value="UPF0602 PROTEIN C4ORF47"/>
    <property type="match status" value="1"/>
</dbReference>
<comment type="similarity">
    <text evidence="4">Belongs to the CFAP96 family.</text>
</comment>
<organism evidence="7 8">
    <name type="scientific">Aplysia californica</name>
    <name type="common">California sea hare</name>
    <dbReference type="NCBI Taxonomy" id="6500"/>
    <lineage>
        <taxon>Eukaryota</taxon>
        <taxon>Metazoa</taxon>
        <taxon>Spiralia</taxon>
        <taxon>Lophotrochozoa</taxon>
        <taxon>Mollusca</taxon>
        <taxon>Gastropoda</taxon>
        <taxon>Heterobranchia</taxon>
        <taxon>Euthyneura</taxon>
        <taxon>Tectipleura</taxon>
        <taxon>Aplysiida</taxon>
        <taxon>Aplysioidea</taxon>
        <taxon>Aplysiidae</taxon>
        <taxon>Aplysia</taxon>
    </lineage>
</organism>
<evidence type="ECO:0000313" key="8">
    <source>
        <dbReference type="RefSeq" id="XP_005090247.1"/>
    </source>
</evidence>
<proteinExistence type="inferred from homology"/>